<dbReference type="SUPFAM" id="SSF103473">
    <property type="entry name" value="MFS general substrate transporter"/>
    <property type="match status" value="2"/>
</dbReference>
<feature type="transmembrane region" description="Helical" evidence="9">
    <location>
        <begin position="332"/>
        <end position="355"/>
    </location>
</feature>
<dbReference type="GO" id="GO:0016020">
    <property type="term" value="C:membrane"/>
    <property type="evidence" value="ECO:0000318"/>
    <property type="project" value="GO_Central"/>
</dbReference>
<evidence type="ECO:0000259" key="10">
    <source>
        <dbReference type="PROSITE" id="PS50850"/>
    </source>
</evidence>
<feature type="transmembrane region" description="Helical" evidence="9">
    <location>
        <begin position="220"/>
        <end position="245"/>
    </location>
</feature>
<reference evidence="11" key="2">
    <citation type="submission" date="2021-01" db="UniProtKB">
        <authorList>
            <consortium name="EnsemblMetazoa"/>
        </authorList>
    </citation>
    <scope>IDENTIFICATION</scope>
</reference>
<dbReference type="InterPro" id="IPR020846">
    <property type="entry name" value="MFS_dom"/>
</dbReference>
<feature type="transmembrane region" description="Helical" evidence="9">
    <location>
        <begin position="134"/>
        <end position="154"/>
    </location>
</feature>
<dbReference type="InterPro" id="IPR050820">
    <property type="entry name" value="MFS_Sugar_Transporter"/>
</dbReference>
<protein>
    <recommendedName>
        <fullName evidence="10">Major facilitator superfamily (MFS) profile domain-containing protein</fullName>
    </recommendedName>
</protein>
<dbReference type="EnsemblMetazoa" id="XM_030983482">
    <property type="protein sequence ID" value="XP_030839342"/>
    <property type="gene ID" value="LOC578509"/>
</dbReference>
<dbReference type="CTD" id="154091"/>
<evidence type="ECO:0000256" key="2">
    <source>
        <dbReference type="ARBA" id="ARBA00004141"/>
    </source>
</evidence>
<evidence type="ECO:0000256" key="9">
    <source>
        <dbReference type="SAM" id="Phobius"/>
    </source>
</evidence>
<dbReference type="OMA" id="RERWTKY"/>
<reference evidence="12" key="1">
    <citation type="submission" date="2015-02" db="EMBL/GenBank/DDBJ databases">
        <title>Genome sequencing for Strongylocentrotus purpuratus.</title>
        <authorList>
            <person name="Murali S."/>
            <person name="Liu Y."/>
            <person name="Vee V."/>
            <person name="English A."/>
            <person name="Wang M."/>
            <person name="Skinner E."/>
            <person name="Han Y."/>
            <person name="Muzny D.M."/>
            <person name="Worley K.C."/>
            <person name="Gibbs R.A."/>
        </authorList>
    </citation>
    <scope>NUCLEOTIDE SEQUENCE</scope>
</reference>
<feature type="domain" description="Major facilitator superfamily (MFS) profile" evidence="10">
    <location>
        <begin position="96"/>
        <end position="718"/>
    </location>
</feature>
<dbReference type="KEGG" id="spu:578509"/>
<keyword evidence="12" id="KW-1185">Reference proteome</keyword>
<dbReference type="InParanoid" id="A0A7M7NNZ3"/>
<keyword evidence="4" id="KW-0813">Transport</keyword>
<dbReference type="OrthoDB" id="4142200at2759"/>
<feature type="region of interest" description="Disordered" evidence="8">
    <location>
        <begin position="596"/>
        <end position="618"/>
    </location>
</feature>
<keyword evidence="5 9" id="KW-0812">Transmembrane</keyword>
<dbReference type="PANTHER" id="PTHR48023:SF4">
    <property type="entry name" value="D-XYLOSE-PROTON SYMPORTER-LIKE 2"/>
    <property type="match status" value="1"/>
</dbReference>
<feature type="transmembrane region" description="Helical" evidence="9">
    <location>
        <begin position="367"/>
        <end position="391"/>
    </location>
</feature>
<comment type="catalytic activity">
    <reaction evidence="1">
        <text>D-glucose(out) = D-glucose(in)</text>
        <dbReference type="Rhea" id="RHEA:60376"/>
        <dbReference type="ChEBI" id="CHEBI:4167"/>
    </reaction>
</comment>
<proteinExistence type="inferred from homology"/>
<comment type="similarity">
    <text evidence="3">Belongs to the major facilitator superfamily. Sugar transporter (TC 2.A.1.1) family. Glucose transporter subfamily.</text>
</comment>
<dbReference type="InterPro" id="IPR005828">
    <property type="entry name" value="MFS_sugar_transport-like"/>
</dbReference>
<dbReference type="Proteomes" id="UP000007110">
    <property type="component" value="Unassembled WGS sequence"/>
</dbReference>
<comment type="subcellular location">
    <subcellularLocation>
        <location evidence="2">Membrane</location>
        <topology evidence="2">Multi-pass membrane protein</topology>
    </subcellularLocation>
</comment>
<dbReference type="AlphaFoldDB" id="A0A7M7NNZ3"/>
<dbReference type="PROSITE" id="PS00216">
    <property type="entry name" value="SUGAR_TRANSPORT_1"/>
    <property type="match status" value="1"/>
</dbReference>
<dbReference type="FunCoup" id="A0A7M7NNZ3">
    <property type="interactions" value="5"/>
</dbReference>
<name>A0A7M7NNZ3_STRPU</name>
<dbReference type="GeneID" id="578509"/>
<dbReference type="InterPro" id="IPR003663">
    <property type="entry name" value="Sugar/inositol_transpt"/>
</dbReference>
<evidence type="ECO:0000256" key="7">
    <source>
        <dbReference type="ARBA" id="ARBA00023136"/>
    </source>
</evidence>
<feature type="transmembrane region" description="Helical" evidence="9">
    <location>
        <begin position="91"/>
        <end position="114"/>
    </location>
</feature>
<feature type="transmembrane region" description="Helical" evidence="9">
    <location>
        <begin position="187"/>
        <end position="208"/>
    </location>
</feature>
<feature type="transmembrane region" description="Helical" evidence="9">
    <location>
        <begin position="398"/>
        <end position="417"/>
    </location>
</feature>
<dbReference type="PANTHER" id="PTHR48023">
    <property type="entry name" value="D-XYLOSE-PROTON SYMPORTER-LIKE 2"/>
    <property type="match status" value="1"/>
</dbReference>
<dbReference type="Pfam" id="PF00083">
    <property type="entry name" value="Sugar_tr"/>
    <property type="match status" value="2"/>
</dbReference>
<sequence>MEYHRLQEQGSEEDLEDTVKLLRPAGGENDQEEEIMDEHPDVRRSDQLSNMVQQDILNTSMLTREEQVIDVDHDVSIVNINPPHPKGKPTVYLVVAAAMAALGGVLFGYDIGIMSGALLQLKEEFSLSCFEQEFVVSSLLIGATIGSILGGFVIDKIGRRWAIILNSLVFIMGAIVLSASVSYPVLIIGRLIVGFAVSLSAIGECIYISEISPKERRGQLVSINELGITLGLLLAYVVNFCFIKVISGWRYMFALSAVPALCQGVGMFLLPPSPRFLVQQKHNQQAEKVLKKLRGSDHVSEELSAIQRSVSLERTYSILHLFQSVDNMRWRMGIGTALVFFQQITGQTNVVYYAPTVLENLGFEDNMSATVASLGVGIVKVITTCCCLMLVDKFGRRCFLLCGSGLMALFIIILGIITQTIPTTVINDTCQATSLSAENISLNSTLHMRHVRNTEPISGEEVGPVHSEAHPRTLFPFSHQVHRYSIGDRVEITKNTPTPFHSLEHRNTLLPVGSQHPAESIKEVTHHLKRTDLHSVSNRGQQHHSDVIPSDGVRERRNIHRSTQEGSLLGAHQGSSSQLNSRTYLNVALEDPSIVTLDEADSGTDTTSNTDEDEGSSEVHIAGSTKWSALVLLLLYVGAYSFGFGPITWLVISEIFPAGVRGRASSLTTVFNWGTNAIISLTFLDVIRKFGVSCTFLIYGGVCLVSAVFIYLAIPETKNCSLEKISEDLSSNRSSIRDRCTLRCLSCDSCCVRSFSRYTPTLLITDDMIE</sequence>
<keyword evidence="6 9" id="KW-1133">Transmembrane helix</keyword>
<feature type="transmembrane region" description="Helical" evidence="9">
    <location>
        <begin position="690"/>
        <end position="714"/>
    </location>
</feature>
<evidence type="ECO:0000256" key="4">
    <source>
        <dbReference type="ARBA" id="ARBA00022448"/>
    </source>
</evidence>
<feature type="transmembrane region" description="Helical" evidence="9">
    <location>
        <begin position="251"/>
        <end position="270"/>
    </location>
</feature>
<evidence type="ECO:0000256" key="8">
    <source>
        <dbReference type="SAM" id="MobiDB-lite"/>
    </source>
</evidence>
<dbReference type="PROSITE" id="PS50850">
    <property type="entry name" value="MFS"/>
    <property type="match status" value="1"/>
</dbReference>
<dbReference type="InterPro" id="IPR036259">
    <property type="entry name" value="MFS_trans_sf"/>
</dbReference>
<keyword evidence="7 9" id="KW-0472">Membrane</keyword>
<dbReference type="RefSeq" id="XP_030839342.1">
    <property type="nucleotide sequence ID" value="XM_030983482.1"/>
</dbReference>
<feature type="transmembrane region" description="Helical" evidence="9">
    <location>
        <begin position="161"/>
        <end position="181"/>
    </location>
</feature>
<evidence type="ECO:0000256" key="5">
    <source>
        <dbReference type="ARBA" id="ARBA00022692"/>
    </source>
</evidence>
<evidence type="ECO:0000256" key="3">
    <source>
        <dbReference type="ARBA" id="ARBA00007004"/>
    </source>
</evidence>
<evidence type="ECO:0000256" key="6">
    <source>
        <dbReference type="ARBA" id="ARBA00022989"/>
    </source>
</evidence>
<dbReference type="PRINTS" id="PR00171">
    <property type="entry name" value="SUGRTRNSPORT"/>
</dbReference>
<accession>A0A7M7NNZ3</accession>
<evidence type="ECO:0000313" key="11">
    <source>
        <dbReference type="EnsemblMetazoa" id="XP_030839342"/>
    </source>
</evidence>
<organism evidence="11 12">
    <name type="scientific">Strongylocentrotus purpuratus</name>
    <name type="common">Purple sea urchin</name>
    <dbReference type="NCBI Taxonomy" id="7668"/>
    <lineage>
        <taxon>Eukaryota</taxon>
        <taxon>Metazoa</taxon>
        <taxon>Echinodermata</taxon>
        <taxon>Eleutherozoa</taxon>
        <taxon>Echinozoa</taxon>
        <taxon>Echinoidea</taxon>
        <taxon>Euechinoidea</taxon>
        <taxon>Echinacea</taxon>
        <taxon>Camarodonta</taxon>
        <taxon>Echinidea</taxon>
        <taxon>Strongylocentrotidae</taxon>
        <taxon>Strongylocentrotus</taxon>
    </lineage>
</organism>
<dbReference type="NCBIfam" id="TIGR00879">
    <property type="entry name" value="SP"/>
    <property type="match status" value="1"/>
</dbReference>
<dbReference type="Gene3D" id="1.20.1250.20">
    <property type="entry name" value="MFS general substrate transporter like domains"/>
    <property type="match status" value="2"/>
</dbReference>
<feature type="transmembrane region" description="Helical" evidence="9">
    <location>
        <begin position="664"/>
        <end position="684"/>
    </location>
</feature>
<dbReference type="GO" id="GO:1904659">
    <property type="term" value="P:D-glucose transmembrane transport"/>
    <property type="evidence" value="ECO:0000318"/>
    <property type="project" value="GO_Central"/>
</dbReference>
<evidence type="ECO:0000313" key="12">
    <source>
        <dbReference type="Proteomes" id="UP000007110"/>
    </source>
</evidence>
<dbReference type="GO" id="GO:0055056">
    <property type="term" value="F:D-glucose transmembrane transporter activity"/>
    <property type="evidence" value="ECO:0000318"/>
    <property type="project" value="GO_Central"/>
</dbReference>
<evidence type="ECO:0000256" key="1">
    <source>
        <dbReference type="ARBA" id="ARBA00000618"/>
    </source>
</evidence>
<dbReference type="InterPro" id="IPR005829">
    <property type="entry name" value="Sugar_transporter_CS"/>
</dbReference>
<feature type="transmembrane region" description="Helical" evidence="9">
    <location>
        <begin position="627"/>
        <end position="652"/>
    </location>
</feature>